<keyword evidence="2" id="KW-1185">Reference proteome</keyword>
<dbReference type="Proteomes" id="UP001159363">
    <property type="component" value="Chromosome 3"/>
</dbReference>
<accession>A0ABQ9HUW2</accession>
<organism evidence="1 2">
    <name type="scientific">Dryococelus australis</name>
    <dbReference type="NCBI Taxonomy" id="614101"/>
    <lineage>
        <taxon>Eukaryota</taxon>
        <taxon>Metazoa</taxon>
        <taxon>Ecdysozoa</taxon>
        <taxon>Arthropoda</taxon>
        <taxon>Hexapoda</taxon>
        <taxon>Insecta</taxon>
        <taxon>Pterygota</taxon>
        <taxon>Neoptera</taxon>
        <taxon>Polyneoptera</taxon>
        <taxon>Phasmatodea</taxon>
        <taxon>Verophasmatodea</taxon>
        <taxon>Anareolatae</taxon>
        <taxon>Phasmatidae</taxon>
        <taxon>Eurycanthinae</taxon>
        <taxon>Dryococelus</taxon>
    </lineage>
</organism>
<name>A0ABQ9HUW2_9NEOP</name>
<protein>
    <submittedName>
        <fullName evidence="1">Uncharacterized protein</fullName>
    </submittedName>
</protein>
<gene>
    <name evidence="1" type="ORF">PR048_007669</name>
</gene>
<dbReference type="EMBL" id="JARBHB010000003">
    <property type="protein sequence ID" value="KAJ8888182.1"/>
    <property type="molecule type" value="Genomic_DNA"/>
</dbReference>
<proteinExistence type="predicted"/>
<evidence type="ECO:0000313" key="1">
    <source>
        <dbReference type="EMBL" id="KAJ8888182.1"/>
    </source>
</evidence>
<reference evidence="1 2" key="1">
    <citation type="submission" date="2023-02" db="EMBL/GenBank/DDBJ databases">
        <title>LHISI_Scaffold_Assembly.</title>
        <authorList>
            <person name="Stuart O.P."/>
            <person name="Cleave R."/>
            <person name="Magrath M.J.L."/>
            <person name="Mikheyev A.S."/>
        </authorList>
    </citation>
    <scope>NUCLEOTIDE SEQUENCE [LARGE SCALE GENOMIC DNA]</scope>
    <source>
        <strain evidence="1">Daus_M_001</strain>
        <tissue evidence="1">Leg muscle</tissue>
    </source>
</reference>
<sequence>MDDWRGLHDRRTSLHLTFSFWATSNKVCAVFKPTTLRSSKKESEKLFGLLHLMFTVVYGKRTGVSARCV</sequence>
<evidence type="ECO:0000313" key="2">
    <source>
        <dbReference type="Proteomes" id="UP001159363"/>
    </source>
</evidence>
<comment type="caution">
    <text evidence="1">The sequence shown here is derived from an EMBL/GenBank/DDBJ whole genome shotgun (WGS) entry which is preliminary data.</text>
</comment>